<organism evidence="9 10">
    <name type="scientific">Selenomonas ruminantium</name>
    <dbReference type="NCBI Taxonomy" id="971"/>
    <lineage>
        <taxon>Bacteria</taxon>
        <taxon>Bacillati</taxon>
        <taxon>Bacillota</taxon>
        <taxon>Negativicutes</taxon>
        <taxon>Selenomonadales</taxon>
        <taxon>Selenomonadaceae</taxon>
        <taxon>Selenomonas</taxon>
    </lineage>
</organism>
<comment type="cofactor">
    <cofactor evidence="1">
        <name>[4Fe-4S] cluster</name>
        <dbReference type="ChEBI" id="CHEBI:49883"/>
    </cofactor>
</comment>
<evidence type="ECO:0000259" key="8">
    <source>
        <dbReference type="PROSITE" id="PS51379"/>
    </source>
</evidence>
<dbReference type="InterPro" id="IPR050157">
    <property type="entry name" value="PSI_iron-sulfur_center"/>
</dbReference>
<dbReference type="PROSITE" id="PS00198">
    <property type="entry name" value="4FE4S_FER_1"/>
    <property type="match status" value="3"/>
</dbReference>
<evidence type="ECO:0000313" key="10">
    <source>
        <dbReference type="Proteomes" id="UP000183469"/>
    </source>
</evidence>
<dbReference type="Proteomes" id="UP000183469">
    <property type="component" value="Unassembled WGS sequence"/>
</dbReference>
<name>A0A1H3ZRS2_SELRU</name>
<evidence type="ECO:0000256" key="6">
    <source>
        <dbReference type="ARBA" id="ARBA00023014"/>
    </source>
</evidence>
<dbReference type="InterPro" id="IPR017900">
    <property type="entry name" value="4Fe4S_Fe_S_CS"/>
</dbReference>
<dbReference type="AlphaFoldDB" id="A0A1H3ZRS2"/>
<evidence type="ECO:0000256" key="5">
    <source>
        <dbReference type="ARBA" id="ARBA00023004"/>
    </source>
</evidence>
<dbReference type="InterPro" id="IPR017896">
    <property type="entry name" value="4Fe4S_Fe-S-bd"/>
</dbReference>
<dbReference type="PANTHER" id="PTHR24960">
    <property type="entry name" value="PHOTOSYSTEM I IRON-SULFUR CENTER-RELATED"/>
    <property type="match status" value="1"/>
</dbReference>
<reference evidence="9 10" key="1">
    <citation type="submission" date="2016-10" db="EMBL/GenBank/DDBJ databases">
        <authorList>
            <person name="de Groot N.N."/>
        </authorList>
    </citation>
    <scope>NUCLEOTIDE SEQUENCE [LARGE SCALE GENOMIC DNA]</scope>
    <source>
        <strain evidence="9 10">DSM 2872</strain>
    </source>
</reference>
<comment type="function">
    <text evidence="2">Ferredoxins are iron-sulfur proteins that transfer electrons in a wide variety of metabolic reactions.</text>
</comment>
<evidence type="ECO:0000256" key="1">
    <source>
        <dbReference type="ARBA" id="ARBA00001966"/>
    </source>
</evidence>
<sequence>MARRDIDLNRCLFHYTNITCNRCQEICPQGAIHNREIDREKCDNCGLCTAVCPTGAITSDTDYDSCLTAAQKLSPQVLMCRKVSQKAMACLGALNRRLLWALAEKQPLAMDTSRCAQCNPAVQNWLAQEIAACNQALQEAGKETIKLVHVKDSAPAPQPVARRSFFRSLFHAASDTAAEIAQAQTERQYAFDGTIWLDKQDTSPCQLFPGLELTASCTACGLCTMLCPEKALVISDSEAGKKLHFNPIKCTACGLCVNNCPQSLLKLQPSFAGQTEFSLQEETPPAPPADSSFTLQRG</sequence>
<dbReference type="EMBL" id="FNQG01000012">
    <property type="protein sequence ID" value="SEA26091.1"/>
    <property type="molecule type" value="Genomic_DNA"/>
</dbReference>
<dbReference type="Pfam" id="PF12838">
    <property type="entry name" value="Fer4_7"/>
    <property type="match status" value="1"/>
</dbReference>
<evidence type="ECO:0000256" key="3">
    <source>
        <dbReference type="ARBA" id="ARBA00022485"/>
    </source>
</evidence>
<dbReference type="SUPFAM" id="SSF54862">
    <property type="entry name" value="4Fe-4S ferredoxins"/>
    <property type="match status" value="1"/>
</dbReference>
<feature type="domain" description="4Fe-4S ferredoxin-type" evidence="8">
    <location>
        <begin position="241"/>
        <end position="270"/>
    </location>
</feature>
<dbReference type="GO" id="GO:0046872">
    <property type="term" value="F:metal ion binding"/>
    <property type="evidence" value="ECO:0007669"/>
    <property type="project" value="UniProtKB-KW"/>
</dbReference>
<dbReference type="Pfam" id="PF00037">
    <property type="entry name" value="Fer4"/>
    <property type="match status" value="1"/>
</dbReference>
<accession>A0A1H3ZRS2</accession>
<feature type="region of interest" description="Disordered" evidence="7">
    <location>
        <begin position="276"/>
        <end position="298"/>
    </location>
</feature>
<feature type="domain" description="4Fe-4S ferredoxin-type" evidence="8">
    <location>
        <begin position="207"/>
        <end position="237"/>
    </location>
</feature>
<keyword evidence="6" id="KW-0411">Iron-sulfur</keyword>
<dbReference type="OrthoDB" id="9672at2"/>
<dbReference type="RefSeq" id="WP_074673100.1">
    <property type="nucleotide sequence ID" value="NZ_FNQG01000012.1"/>
</dbReference>
<proteinExistence type="predicted"/>
<protein>
    <submittedName>
        <fullName evidence="9">4Fe-4S binding domain-containing protein</fullName>
    </submittedName>
</protein>
<gene>
    <name evidence="9" type="ORF">SAMN05660648_02554</name>
</gene>
<evidence type="ECO:0000313" key="9">
    <source>
        <dbReference type="EMBL" id="SEA26091.1"/>
    </source>
</evidence>
<evidence type="ECO:0000256" key="4">
    <source>
        <dbReference type="ARBA" id="ARBA00022723"/>
    </source>
</evidence>
<evidence type="ECO:0000256" key="7">
    <source>
        <dbReference type="SAM" id="MobiDB-lite"/>
    </source>
</evidence>
<evidence type="ECO:0000256" key="2">
    <source>
        <dbReference type="ARBA" id="ARBA00003532"/>
    </source>
</evidence>
<dbReference type="GO" id="GO:0051539">
    <property type="term" value="F:4 iron, 4 sulfur cluster binding"/>
    <property type="evidence" value="ECO:0007669"/>
    <property type="project" value="UniProtKB-KW"/>
</dbReference>
<feature type="domain" description="4Fe-4S ferredoxin-type" evidence="8">
    <location>
        <begin position="33"/>
        <end position="62"/>
    </location>
</feature>
<keyword evidence="3" id="KW-0004">4Fe-4S</keyword>
<dbReference type="PROSITE" id="PS51379">
    <property type="entry name" value="4FE4S_FER_2"/>
    <property type="match status" value="3"/>
</dbReference>
<keyword evidence="5" id="KW-0408">Iron</keyword>
<dbReference type="PANTHER" id="PTHR24960:SF79">
    <property type="entry name" value="PHOTOSYSTEM I IRON-SULFUR CENTER"/>
    <property type="match status" value="1"/>
</dbReference>
<dbReference type="Gene3D" id="3.30.70.20">
    <property type="match status" value="2"/>
</dbReference>
<keyword evidence="4" id="KW-0479">Metal-binding</keyword>